<feature type="transmembrane region" description="Helical" evidence="1">
    <location>
        <begin position="35"/>
        <end position="51"/>
    </location>
</feature>
<feature type="transmembrane region" description="Helical" evidence="1">
    <location>
        <begin position="6"/>
        <end position="23"/>
    </location>
</feature>
<comment type="caution">
    <text evidence="2">The sequence shown here is derived from an EMBL/GenBank/DDBJ whole genome shotgun (WGS) entry which is preliminary data.</text>
</comment>
<accession>A0A4U2Q109</accession>
<evidence type="ECO:0000313" key="2">
    <source>
        <dbReference type="EMBL" id="TKH45862.1"/>
    </source>
</evidence>
<reference evidence="2 3" key="1">
    <citation type="submission" date="2018-01" db="EMBL/GenBank/DDBJ databases">
        <title>Bacillales members from the olive rhizosphere are effective biological control agents against Verticillium dahliae.</title>
        <authorList>
            <person name="Gomez-Lama C."/>
            <person name="Legarda G."/>
            <person name="Ruano-Rosa D."/>
            <person name="Pizarro-Tobias P."/>
            <person name="Valverde-Corredor A."/>
            <person name="Niqui J.L."/>
            <person name="Trivino J.C."/>
            <person name="Roca A."/>
            <person name="Mercado-Blanco J."/>
        </authorList>
    </citation>
    <scope>NUCLEOTIDE SEQUENCE [LARGE SCALE GENOMIC DNA]</scope>
    <source>
        <strain evidence="2 3">PIC167</strain>
    </source>
</reference>
<name>A0A4U2Q109_9BACL</name>
<sequence length="68" mass="8168">MYSLSGTITLISSMSMFWLLYYLRVTHSAGFNDAFYLFPLILIVLCIYFYWKDHDEKSRSSREIEQRV</sequence>
<protein>
    <submittedName>
        <fullName evidence="2">Uncharacterized protein</fullName>
    </submittedName>
</protein>
<organism evidence="2 3">
    <name type="scientific">Paenibacillus terrae</name>
    <dbReference type="NCBI Taxonomy" id="159743"/>
    <lineage>
        <taxon>Bacteria</taxon>
        <taxon>Bacillati</taxon>
        <taxon>Bacillota</taxon>
        <taxon>Bacilli</taxon>
        <taxon>Bacillales</taxon>
        <taxon>Paenibacillaceae</taxon>
        <taxon>Paenibacillus</taxon>
    </lineage>
</organism>
<dbReference type="AlphaFoldDB" id="A0A4U2Q109"/>
<keyword evidence="1" id="KW-0472">Membrane</keyword>
<evidence type="ECO:0000313" key="3">
    <source>
        <dbReference type="Proteomes" id="UP000308114"/>
    </source>
</evidence>
<gene>
    <name evidence="2" type="ORF">C1I60_05285</name>
</gene>
<keyword evidence="1" id="KW-0812">Transmembrane</keyword>
<dbReference type="Proteomes" id="UP000308114">
    <property type="component" value="Unassembled WGS sequence"/>
</dbReference>
<proteinExistence type="predicted"/>
<keyword evidence="1" id="KW-1133">Transmembrane helix</keyword>
<evidence type="ECO:0000256" key="1">
    <source>
        <dbReference type="SAM" id="Phobius"/>
    </source>
</evidence>
<dbReference type="EMBL" id="PNXQ01000005">
    <property type="protein sequence ID" value="TKH45862.1"/>
    <property type="molecule type" value="Genomic_DNA"/>
</dbReference>